<feature type="compositionally biased region" description="Gly residues" evidence="1">
    <location>
        <begin position="249"/>
        <end position="263"/>
    </location>
</feature>
<dbReference type="AlphaFoldDB" id="A0A6J4LK07"/>
<feature type="compositionally biased region" description="Pro residues" evidence="1">
    <location>
        <begin position="574"/>
        <end position="589"/>
    </location>
</feature>
<evidence type="ECO:0000256" key="1">
    <source>
        <dbReference type="SAM" id="MobiDB-lite"/>
    </source>
</evidence>
<feature type="compositionally biased region" description="Basic and acidic residues" evidence="1">
    <location>
        <begin position="293"/>
        <end position="304"/>
    </location>
</feature>
<feature type="region of interest" description="Disordered" evidence="1">
    <location>
        <begin position="369"/>
        <end position="399"/>
    </location>
</feature>
<organism evidence="2">
    <name type="scientific">uncultured Gemmatimonadota bacterium</name>
    <dbReference type="NCBI Taxonomy" id="203437"/>
    <lineage>
        <taxon>Bacteria</taxon>
        <taxon>Pseudomonadati</taxon>
        <taxon>Gemmatimonadota</taxon>
        <taxon>environmental samples</taxon>
    </lineage>
</organism>
<feature type="compositionally biased region" description="Low complexity" evidence="1">
    <location>
        <begin position="149"/>
        <end position="174"/>
    </location>
</feature>
<feature type="compositionally biased region" description="Basic residues" evidence="1">
    <location>
        <begin position="433"/>
        <end position="444"/>
    </location>
</feature>
<dbReference type="EMBL" id="CADCTW010000132">
    <property type="protein sequence ID" value="CAA9335276.1"/>
    <property type="molecule type" value="Genomic_DNA"/>
</dbReference>
<feature type="compositionally biased region" description="Basic residues" evidence="1">
    <location>
        <begin position="618"/>
        <end position="631"/>
    </location>
</feature>
<keyword evidence="2" id="KW-0326">Glycosidase</keyword>
<dbReference type="EC" id="3.2.1.196" evidence="2"/>
<feature type="compositionally biased region" description="Basic residues" evidence="1">
    <location>
        <begin position="128"/>
        <end position="142"/>
    </location>
</feature>
<keyword evidence="2" id="KW-0378">Hydrolase</keyword>
<accession>A0A6J4LK07</accession>
<dbReference type="GO" id="GO:0120549">
    <property type="term" value="F:limit dextrin alpha-1,6-maltotetraose-hydrolase activity"/>
    <property type="evidence" value="ECO:0007669"/>
    <property type="project" value="UniProtKB-EC"/>
</dbReference>
<feature type="non-terminal residue" evidence="2">
    <location>
        <position position="1"/>
    </location>
</feature>
<feature type="compositionally biased region" description="Basic and acidic residues" evidence="1">
    <location>
        <begin position="421"/>
        <end position="430"/>
    </location>
</feature>
<feature type="region of interest" description="Disordered" evidence="1">
    <location>
        <begin position="246"/>
        <end position="327"/>
    </location>
</feature>
<proteinExistence type="predicted"/>
<feature type="compositionally biased region" description="Basic residues" evidence="1">
    <location>
        <begin position="477"/>
        <end position="503"/>
    </location>
</feature>
<reference evidence="2" key="1">
    <citation type="submission" date="2020-02" db="EMBL/GenBank/DDBJ databases">
        <authorList>
            <person name="Meier V. D."/>
        </authorList>
    </citation>
    <scope>NUCLEOTIDE SEQUENCE</scope>
    <source>
        <strain evidence="2">AVDCRST_MAG68</strain>
    </source>
</reference>
<gene>
    <name evidence="2" type="ORF">AVDCRST_MAG68-2653</name>
</gene>
<feature type="non-terminal residue" evidence="2">
    <location>
        <position position="706"/>
    </location>
</feature>
<protein>
    <submittedName>
        <fullName evidence="2">GH13_11 / GH13 / GH13_13 / GH13_10 / GH13_ 36 / CBM48 / GH13_32 / GH13_37 / GH13_14</fullName>
        <ecNumber evidence="2">3.2.1.196</ecNumber>
    </submittedName>
</protein>
<feature type="compositionally biased region" description="Gly residues" evidence="1">
    <location>
        <begin position="633"/>
        <end position="642"/>
    </location>
</feature>
<name>A0A6J4LK07_9BACT</name>
<feature type="region of interest" description="Disordered" evidence="1">
    <location>
        <begin position="91"/>
        <end position="216"/>
    </location>
</feature>
<feature type="region of interest" description="Disordered" evidence="1">
    <location>
        <begin position="1"/>
        <end position="58"/>
    </location>
</feature>
<feature type="region of interest" description="Disordered" evidence="1">
    <location>
        <begin position="417"/>
        <end position="706"/>
    </location>
</feature>
<sequence>GHQGIAGQAFPPGRDVGRAGRQLRPVLGERHGRGSLPLRHGRPHSGDGPRAAPRPDGARVARLHPGAQAGAALRLPRGGPVRAAVGAALQPHQAAAGPLRPRRRRQGAVGAGGVRLPAGRGRPGQGRARQRRGHAPRHRGGRPVRLEGRPPAAHPLAPHGHLRGARQGAHGAAPRRAREAARHLRGGGAPRRGGAPQVHRRHGAGAAPHPRLRGRRVPVREGADQLLGVQHPQLLRPGRALLRERGHGRAGAGVQGDGEGAARGGDRGDPGRGLQPHGRGEPHGAHPVVQGDRQPHVLPPDEGRPAVLHGLHGHGQHAERAPSAGHQADQRLAALLGAGDARGRLPLRPGLHPGARGARGGPAVVVLRRDPPGPRALRGQADRGAVGHRRGRLPGGELPRAVDGVERQVPRRRAHILAQRPGDHQRDGVPPHRLQRPVRRRRAQGVREHQLHHGARRLHAARPGVVQQEAQPGQRRREPRRPRPQHLVQLRRRGAHRRPGHPGRAREAEAQLPGDAPPFPGRADALRRRRDGAHPGGQQQRVLPGQRDLVAALGCGRARPGPAGVHAPRGHPAPRAPRVPPPPLLPGPQDPRLGAGGHHLAAPRRRRDDRRGVEQRRALLRHAPGRRRHAGVGRTGRAGGGRHLPPALQRRPRAAGLHPSRDPHPRPLGGGARHQPPRLRAGRAQDGPAVVVRDAGTLHGGAAEAL</sequence>
<evidence type="ECO:0000313" key="2">
    <source>
        <dbReference type="EMBL" id="CAA9335276.1"/>
    </source>
</evidence>